<reference evidence="1 2" key="1">
    <citation type="submission" date="2018-11" db="EMBL/GenBank/DDBJ databases">
        <title>Photobacterium sp. BEI247 sp. nov., a marine bacterium isolated from Yongle Blue Hole in the South China Sea.</title>
        <authorList>
            <person name="Wang X."/>
        </authorList>
    </citation>
    <scope>NUCLEOTIDE SEQUENCE [LARGE SCALE GENOMIC DNA]</scope>
    <source>
        <strain evidence="2">BEI247</strain>
    </source>
</reference>
<sequence>DSLSNVLALCPNCHRELHFGKGI</sequence>
<accession>A0A3S3QXS1</accession>
<name>A0A3S3QXS1_9GAMM</name>
<dbReference type="EMBL" id="RJLM01000035">
    <property type="protein sequence ID" value="RWX52757.1"/>
    <property type="molecule type" value="Genomic_DNA"/>
</dbReference>
<keyword evidence="2" id="KW-1185">Reference proteome</keyword>
<evidence type="ECO:0000313" key="2">
    <source>
        <dbReference type="Proteomes" id="UP000287563"/>
    </source>
</evidence>
<dbReference type="Proteomes" id="UP000287563">
    <property type="component" value="Unassembled WGS sequence"/>
</dbReference>
<proteinExistence type="predicted"/>
<dbReference type="AlphaFoldDB" id="A0A3S3QXS1"/>
<feature type="non-terminal residue" evidence="1">
    <location>
        <position position="1"/>
    </location>
</feature>
<organism evidence="1 2">
    <name type="scientific">Photobacterium chitinilyticum</name>
    <dbReference type="NCBI Taxonomy" id="2485123"/>
    <lineage>
        <taxon>Bacteria</taxon>
        <taxon>Pseudomonadati</taxon>
        <taxon>Pseudomonadota</taxon>
        <taxon>Gammaproteobacteria</taxon>
        <taxon>Vibrionales</taxon>
        <taxon>Vibrionaceae</taxon>
        <taxon>Photobacterium</taxon>
    </lineage>
</organism>
<protein>
    <submittedName>
        <fullName evidence="1">Uncharacterized protein</fullName>
    </submittedName>
</protein>
<gene>
    <name evidence="1" type="ORF">EDI28_25580</name>
</gene>
<comment type="caution">
    <text evidence="1">The sequence shown here is derived from an EMBL/GenBank/DDBJ whole genome shotgun (WGS) entry which is preliminary data.</text>
</comment>
<evidence type="ECO:0000313" key="1">
    <source>
        <dbReference type="EMBL" id="RWX52757.1"/>
    </source>
</evidence>